<dbReference type="Gene3D" id="3.30.70.1060">
    <property type="entry name" value="Dimeric alpha+beta barrel"/>
    <property type="match status" value="1"/>
</dbReference>
<sequence length="144" mass="16021">MRFMLIVKASGYSEARVNHSREQNDAMNAYLKSLAEEGALLAAEELQPSSAGVRISYPADGGKPELSAGPFPADQELVAEYCLIDVRTENEALSWALRMPVPKGRGKCEIELRKLEEKPNSLKEPRIKALEADLQHQLDMLKKI</sequence>
<protein>
    <submittedName>
        <fullName evidence="3">YciI family protein</fullName>
    </submittedName>
</protein>
<dbReference type="PANTHER" id="PTHR35174:SF4">
    <property type="entry name" value="BLL7163 PROTEIN"/>
    <property type="match status" value="1"/>
</dbReference>
<evidence type="ECO:0000256" key="1">
    <source>
        <dbReference type="ARBA" id="ARBA00007689"/>
    </source>
</evidence>
<dbReference type="AlphaFoldDB" id="A0A329MH79"/>
<keyword evidence="4" id="KW-1185">Reference proteome</keyword>
<proteinExistence type="inferred from homology"/>
<evidence type="ECO:0000259" key="2">
    <source>
        <dbReference type="Pfam" id="PF03795"/>
    </source>
</evidence>
<organism evidence="3 4">
    <name type="scientific">Paenibacillus contaminans</name>
    <dbReference type="NCBI Taxonomy" id="450362"/>
    <lineage>
        <taxon>Bacteria</taxon>
        <taxon>Bacillati</taxon>
        <taxon>Bacillota</taxon>
        <taxon>Bacilli</taxon>
        <taxon>Bacillales</taxon>
        <taxon>Paenibacillaceae</taxon>
        <taxon>Paenibacillus</taxon>
    </lineage>
</organism>
<name>A0A329MH79_9BACL</name>
<dbReference type="RefSeq" id="WP_113033012.1">
    <property type="nucleotide sequence ID" value="NZ_QMFB01000013.1"/>
</dbReference>
<feature type="domain" description="YCII-related" evidence="2">
    <location>
        <begin position="1"/>
        <end position="103"/>
    </location>
</feature>
<dbReference type="SUPFAM" id="SSF54909">
    <property type="entry name" value="Dimeric alpha+beta barrel"/>
    <property type="match status" value="1"/>
</dbReference>
<dbReference type="OrthoDB" id="9795306at2"/>
<accession>A0A329MH79</accession>
<reference evidence="3 4" key="1">
    <citation type="journal article" date="2009" name="Int. J. Syst. Evol. Microbiol.">
        <title>Paenibacillus contaminans sp. nov., isolated from a contaminated laboratory plate.</title>
        <authorList>
            <person name="Chou J.H."/>
            <person name="Lee J.H."/>
            <person name="Lin M.C."/>
            <person name="Chang P.S."/>
            <person name="Arun A.B."/>
            <person name="Young C.C."/>
            <person name="Chen W.M."/>
        </authorList>
    </citation>
    <scope>NUCLEOTIDE SEQUENCE [LARGE SCALE GENOMIC DNA]</scope>
    <source>
        <strain evidence="3 4">CKOBP-6</strain>
    </source>
</reference>
<dbReference type="InterPro" id="IPR005545">
    <property type="entry name" value="YCII"/>
</dbReference>
<dbReference type="EMBL" id="QMFB01000013">
    <property type="protein sequence ID" value="RAV19194.1"/>
    <property type="molecule type" value="Genomic_DNA"/>
</dbReference>
<dbReference type="InterPro" id="IPR011008">
    <property type="entry name" value="Dimeric_a/b-barrel"/>
</dbReference>
<evidence type="ECO:0000313" key="3">
    <source>
        <dbReference type="EMBL" id="RAV19194.1"/>
    </source>
</evidence>
<gene>
    <name evidence="3" type="ORF">DQG23_21900</name>
</gene>
<comment type="caution">
    <text evidence="3">The sequence shown here is derived from an EMBL/GenBank/DDBJ whole genome shotgun (WGS) entry which is preliminary data.</text>
</comment>
<evidence type="ECO:0000313" key="4">
    <source>
        <dbReference type="Proteomes" id="UP000250369"/>
    </source>
</evidence>
<dbReference type="Proteomes" id="UP000250369">
    <property type="component" value="Unassembled WGS sequence"/>
</dbReference>
<dbReference type="Pfam" id="PF03795">
    <property type="entry name" value="YCII"/>
    <property type="match status" value="1"/>
</dbReference>
<dbReference type="PANTHER" id="PTHR35174">
    <property type="entry name" value="BLL7171 PROTEIN-RELATED"/>
    <property type="match status" value="1"/>
</dbReference>
<comment type="similarity">
    <text evidence="1">Belongs to the YciI family.</text>
</comment>